<dbReference type="EMBL" id="JAUOEK010000041">
    <property type="protein sequence ID" value="MDO5968594.1"/>
    <property type="molecule type" value="Genomic_DNA"/>
</dbReference>
<comment type="caution">
    <text evidence="2">The sequence shown here is derived from an EMBL/GenBank/DDBJ whole genome shotgun (WGS) entry which is preliminary data.</text>
</comment>
<dbReference type="InterPro" id="IPR002818">
    <property type="entry name" value="DJ-1/PfpI"/>
</dbReference>
<sequence>MKIAYILFDDITLLDFIGVYDSIGRIKSKGFIPELSWDLCGIKNSITDNFGLKIEIEKIKPNLSNYQMIIIPGGFGTRKLQFDTEFIEWLKTGENIEQKVSICSGSLLLGAAGFLKGKVATTNFNEYETLEKYCEIVSKSRIVDDGNVITSGAVSSSLDLGLYLCQKLIGKDRAEIIRKSMDYFPSKFEIKTVANNTIAHCG</sequence>
<name>A0ABT8W653_9FLAO</name>
<dbReference type="SUPFAM" id="SSF52317">
    <property type="entry name" value="Class I glutamine amidotransferase-like"/>
    <property type="match status" value="1"/>
</dbReference>
<keyword evidence="3" id="KW-1185">Reference proteome</keyword>
<dbReference type="Proteomes" id="UP001176883">
    <property type="component" value="Unassembled WGS sequence"/>
</dbReference>
<gene>
    <name evidence="2" type="ORF">Q4Q35_02130</name>
</gene>
<dbReference type="InterPro" id="IPR052158">
    <property type="entry name" value="INH-QAR"/>
</dbReference>
<evidence type="ECO:0000313" key="2">
    <source>
        <dbReference type="EMBL" id="MDO5968594.1"/>
    </source>
</evidence>
<feature type="domain" description="DJ-1/PfpI" evidence="1">
    <location>
        <begin position="2"/>
        <end position="164"/>
    </location>
</feature>
<reference evidence="2" key="1">
    <citation type="submission" date="2023-07" db="EMBL/GenBank/DDBJ databases">
        <title>Two novel species in the genus Flavivirga.</title>
        <authorList>
            <person name="Kwon K."/>
        </authorList>
    </citation>
    <scope>NUCLEOTIDE SEQUENCE</scope>
    <source>
        <strain evidence="2">KCTC 52353</strain>
    </source>
</reference>
<dbReference type="RefSeq" id="WP_303276271.1">
    <property type="nucleotide sequence ID" value="NZ_JAUOEK010000041.1"/>
</dbReference>
<dbReference type="PANTHER" id="PTHR43130:SF3">
    <property type="entry name" value="HTH-TYPE TRANSCRIPTIONAL REGULATOR RV1931C"/>
    <property type="match status" value="1"/>
</dbReference>
<dbReference type="Pfam" id="PF01965">
    <property type="entry name" value="DJ-1_PfpI"/>
    <property type="match status" value="1"/>
</dbReference>
<dbReference type="Gene3D" id="3.40.50.880">
    <property type="match status" value="1"/>
</dbReference>
<organism evidence="2 3">
    <name type="scientific">Flavivirga aquimarina</name>
    <dbReference type="NCBI Taxonomy" id="2027862"/>
    <lineage>
        <taxon>Bacteria</taxon>
        <taxon>Pseudomonadati</taxon>
        <taxon>Bacteroidota</taxon>
        <taxon>Flavobacteriia</taxon>
        <taxon>Flavobacteriales</taxon>
        <taxon>Flavobacteriaceae</taxon>
        <taxon>Flavivirga</taxon>
    </lineage>
</organism>
<dbReference type="InterPro" id="IPR029062">
    <property type="entry name" value="Class_I_gatase-like"/>
</dbReference>
<dbReference type="PANTHER" id="PTHR43130">
    <property type="entry name" value="ARAC-FAMILY TRANSCRIPTIONAL REGULATOR"/>
    <property type="match status" value="1"/>
</dbReference>
<protein>
    <submittedName>
        <fullName evidence="2">DJ-1/PfpI family protein</fullName>
    </submittedName>
</protein>
<evidence type="ECO:0000313" key="3">
    <source>
        <dbReference type="Proteomes" id="UP001176883"/>
    </source>
</evidence>
<evidence type="ECO:0000259" key="1">
    <source>
        <dbReference type="Pfam" id="PF01965"/>
    </source>
</evidence>
<accession>A0ABT8W653</accession>
<proteinExistence type="predicted"/>